<dbReference type="GO" id="GO:0046677">
    <property type="term" value="P:response to antibiotic"/>
    <property type="evidence" value="ECO:0007669"/>
    <property type="project" value="InterPro"/>
</dbReference>
<dbReference type="Proteomes" id="UP000239068">
    <property type="component" value="Unassembled WGS sequence"/>
</dbReference>
<dbReference type="PROSITE" id="PS51257">
    <property type="entry name" value="PROKAR_LIPOPROTEIN"/>
    <property type="match status" value="1"/>
</dbReference>
<dbReference type="EMBL" id="MSCM01000001">
    <property type="protein sequence ID" value="PQJ81964.1"/>
    <property type="molecule type" value="Genomic_DNA"/>
</dbReference>
<sequence length="133" mass="15520">MKFKLIFFLFLLFSFSCYSQCNSKLNQYAIGFNEIKASSFSFLDSSLNNIRIVGYGEDTHGTAEFTLLASELMKYLSEKHGFKIFVLETGFGEGQYLNDYIQGKRDDLSTILNEHNSTWRYRTKEFNELVKRL</sequence>
<gene>
    <name evidence="2" type="ORF">BTO16_04980</name>
</gene>
<dbReference type="Gene3D" id="3.40.1660.10">
    <property type="entry name" value="EreA-like (biosynthetic domain)"/>
    <property type="match status" value="1"/>
</dbReference>
<accession>A0A2S7WWI5</accession>
<keyword evidence="3" id="KW-1185">Reference proteome</keyword>
<keyword evidence="1" id="KW-0732">Signal</keyword>
<dbReference type="PANTHER" id="PTHR31299">
    <property type="entry name" value="ESTERASE, PUTATIVE (AFU_ORTHOLOGUE AFUA_1G05850)-RELATED"/>
    <property type="match status" value="1"/>
</dbReference>
<dbReference type="AlphaFoldDB" id="A0A2S7WWI5"/>
<evidence type="ECO:0000313" key="3">
    <source>
        <dbReference type="Proteomes" id="UP000239068"/>
    </source>
</evidence>
<evidence type="ECO:0000256" key="1">
    <source>
        <dbReference type="SAM" id="SignalP"/>
    </source>
</evidence>
<dbReference type="Pfam" id="PF05139">
    <property type="entry name" value="Erythro_esteras"/>
    <property type="match status" value="1"/>
</dbReference>
<dbReference type="OrthoDB" id="9810066at2"/>
<dbReference type="InterPro" id="IPR007815">
    <property type="entry name" value="Emycin_Estase"/>
</dbReference>
<feature type="chain" id="PRO_5015720744" description="Erythromycin esterase" evidence="1">
    <location>
        <begin position="20"/>
        <end position="133"/>
    </location>
</feature>
<name>A0A2S7WWI5_9FLAO</name>
<organism evidence="2 3">
    <name type="scientific">Polaribacter glomeratus</name>
    <dbReference type="NCBI Taxonomy" id="102"/>
    <lineage>
        <taxon>Bacteria</taxon>
        <taxon>Pseudomonadati</taxon>
        <taxon>Bacteroidota</taxon>
        <taxon>Flavobacteriia</taxon>
        <taxon>Flavobacteriales</taxon>
        <taxon>Flavobacteriaceae</taxon>
    </lineage>
</organism>
<dbReference type="PANTHER" id="PTHR31299:SF0">
    <property type="entry name" value="ESTERASE, PUTATIVE (AFU_ORTHOLOGUE AFUA_1G05850)-RELATED"/>
    <property type="match status" value="1"/>
</dbReference>
<evidence type="ECO:0000313" key="2">
    <source>
        <dbReference type="EMBL" id="PQJ81964.1"/>
    </source>
</evidence>
<dbReference type="InterPro" id="IPR052036">
    <property type="entry name" value="Hydrolase/PRTase-associated"/>
</dbReference>
<protein>
    <recommendedName>
        <fullName evidence="4">Erythromycin esterase</fullName>
    </recommendedName>
</protein>
<proteinExistence type="predicted"/>
<feature type="signal peptide" evidence="1">
    <location>
        <begin position="1"/>
        <end position="19"/>
    </location>
</feature>
<reference evidence="2 3" key="1">
    <citation type="submission" date="2016-12" db="EMBL/GenBank/DDBJ databases">
        <title>Trade-off between light-utilization and light-protection in marine flavobacteria.</title>
        <authorList>
            <person name="Kumagai Y."/>
            <person name="Yoshizawa S."/>
            <person name="Kogure K."/>
            <person name="Iwasaki W."/>
        </authorList>
    </citation>
    <scope>NUCLEOTIDE SEQUENCE [LARGE SCALE GENOMIC DNA]</scope>
    <source>
        <strain evidence="2 3">ATCC 43844</strain>
    </source>
</reference>
<evidence type="ECO:0008006" key="4">
    <source>
        <dbReference type="Google" id="ProtNLM"/>
    </source>
</evidence>
<dbReference type="SUPFAM" id="SSF159501">
    <property type="entry name" value="EreA/ChaN-like"/>
    <property type="match status" value="1"/>
</dbReference>
<comment type="caution">
    <text evidence="2">The sequence shown here is derived from an EMBL/GenBank/DDBJ whole genome shotgun (WGS) entry which is preliminary data.</text>
</comment>